<keyword evidence="5 7" id="KW-1133">Transmembrane helix</keyword>
<dbReference type="Proteomes" id="UP000252086">
    <property type="component" value="Unassembled WGS sequence"/>
</dbReference>
<reference evidence="8 9" key="1">
    <citation type="submission" date="2018-06" db="EMBL/GenBank/DDBJ databases">
        <title>Genomic Encyclopedia of Type Strains, Phase III (KMG-III): the genomes of soil and plant-associated and newly described type strains.</title>
        <authorList>
            <person name="Whitman W."/>
        </authorList>
    </citation>
    <scope>NUCLEOTIDE SEQUENCE [LARGE SCALE GENOMIC DNA]</scope>
    <source>
        <strain evidence="8 9">CECT 7732</strain>
    </source>
</reference>
<dbReference type="GO" id="GO:0005886">
    <property type="term" value="C:plasma membrane"/>
    <property type="evidence" value="ECO:0007669"/>
    <property type="project" value="UniProtKB-SubCell"/>
</dbReference>
<dbReference type="GO" id="GO:0022857">
    <property type="term" value="F:transmembrane transporter activity"/>
    <property type="evidence" value="ECO:0007669"/>
    <property type="project" value="InterPro"/>
</dbReference>
<feature type="transmembrane region" description="Helical" evidence="7">
    <location>
        <begin position="210"/>
        <end position="230"/>
    </location>
</feature>
<feature type="transmembrane region" description="Helical" evidence="7">
    <location>
        <begin position="38"/>
        <end position="60"/>
    </location>
</feature>
<evidence type="ECO:0000313" key="8">
    <source>
        <dbReference type="EMBL" id="RBO85764.1"/>
    </source>
</evidence>
<dbReference type="EMBL" id="QNRF01000001">
    <property type="protein sequence ID" value="RBO85764.1"/>
    <property type="molecule type" value="Genomic_DNA"/>
</dbReference>
<keyword evidence="9" id="KW-1185">Reference proteome</keyword>
<feature type="transmembrane region" description="Helical" evidence="7">
    <location>
        <begin position="67"/>
        <end position="85"/>
    </location>
</feature>
<protein>
    <submittedName>
        <fullName evidence="8">Rhamnose ABC transporter membrane protein</fullName>
    </submittedName>
</protein>
<keyword evidence="4 7" id="KW-0812">Transmembrane</keyword>
<feature type="transmembrane region" description="Helical" evidence="7">
    <location>
        <begin position="12"/>
        <end position="32"/>
    </location>
</feature>
<feature type="transmembrane region" description="Helical" evidence="7">
    <location>
        <begin position="91"/>
        <end position="115"/>
    </location>
</feature>
<dbReference type="RefSeq" id="WP_113872673.1">
    <property type="nucleotide sequence ID" value="NZ_QNRF01000001.1"/>
</dbReference>
<gene>
    <name evidence="8" type="ORF">DFP76_10138</name>
</gene>
<evidence type="ECO:0000313" key="9">
    <source>
        <dbReference type="Proteomes" id="UP000252086"/>
    </source>
</evidence>
<evidence type="ECO:0000256" key="6">
    <source>
        <dbReference type="ARBA" id="ARBA00023136"/>
    </source>
</evidence>
<evidence type="ECO:0000256" key="5">
    <source>
        <dbReference type="ARBA" id="ARBA00022989"/>
    </source>
</evidence>
<sequence length="335" mass="35853">MLKRFIYSREGILSLIVLAMFFSVGAISPDFISLTNSIGIFNDTAILIMLALGQMLVILTRCIDLSVAANVAFTGMLVAMVNQAFPDISMAFLILLSLLVGAFLGAINGLFVWLLKVPSIVITLGTMSIYRGATFLLSDGAWVNSHQMSKSFIGLPRFEILSIPVLGWTAIFLIVLAFWTMKFSVWGRNFYAAGGNPMAAFYSGVNVGKVQFYGFLVSGTLAGLCGYFWVSRFAVAYVDVANGFELQVIAACVIGGVSIIGGLGSVIGCVIGALFIGVVNNALPIIGVSPFWQMAISGTVIIIAVIANASSNKDKARIILRKPDQASRFLSTQSH</sequence>
<keyword evidence="3" id="KW-1003">Cell membrane</keyword>
<feature type="transmembrane region" description="Helical" evidence="7">
    <location>
        <begin position="158"/>
        <end position="181"/>
    </location>
</feature>
<accession>A0A366D8H5</accession>
<name>A0A366D8H5_9GAMM</name>
<evidence type="ECO:0000256" key="2">
    <source>
        <dbReference type="ARBA" id="ARBA00007942"/>
    </source>
</evidence>
<feature type="transmembrane region" description="Helical" evidence="7">
    <location>
        <begin position="291"/>
        <end position="311"/>
    </location>
</feature>
<proteinExistence type="inferred from homology"/>
<dbReference type="InterPro" id="IPR001851">
    <property type="entry name" value="ABC_transp_permease"/>
</dbReference>
<comment type="caution">
    <text evidence="8">The sequence shown here is derived from an EMBL/GenBank/DDBJ whole genome shotgun (WGS) entry which is preliminary data.</text>
</comment>
<keyword evidence="6 7" id="KW-0472">Membrane</keyword>
<comment type="similarity">
    <text evidence="2">Belongs to the binding-protein-dependent transport system permease family. AraH/RbsC subfamily.</text>
</comment>
<dbReference type="AlphaFoldDB" id="A0A366D8H5"/>
<evidence type="ECO:0000256" key="4">
    <source>
        <dbReference type="ARBA" id="ARBA00022692"/>
    </source>
</evidence>
<organism evidence="8 9">
    <name type="scientific">Marinomonas aquiplantarum</name>
    <dbReference type="NCBI Taxonomy" id="491951"/>
    <lineage>
        <taxon>Bacteria</taxon>
        <taxon>Pseudomonadati</taxon>
        <taxon>Pseudomonadota</taxon>
        <taxon>Gammaproteobacteria</taxon>
        <taxon>Oceanospirillales</taxon>
        <taxon>Oceanospirillaceae</taxon>
        <taxon>Marinomonas</taxon>
    </lineage>
</organism>
<comment type="subcellular location">
    <subcellularLocation>
        <location evidence="1">Cell inner membrane</location>
        <topology evidence="1">Multi-pass membrane protein</topology>
    </subcellularLocation>
</comment>
<dbReference type="PANTHER" id="PTHR32196:SF72">
    <property type="entry name" value="RIBOSE IMPORT PERMEASE PROTEIN RBSC"/>
    <property type="match status" value="1"/>
</dbReference>
<dbReference type="CDD" id="cd06579">
    <property type="entry name" value="TM_PBP1_transp_AraH_like"/>
    <property type="match status" value="1"/>
</dbReference>
<dbReference type="Pfam" id="PF02653">
    <property type="entry name" value="BPD_transp_2"/>
    <property type="match status" value="1"/>
</dbReference>
<evidence type="ECO:0000256" key="1">
    <source>
        <dbReference type="ARBA" id="ARBA00004429"/>
    </source>
</evidence>
<evidence type="ECO:0000256" key="3">
    <source>
        <dbReference type="ARBA" id="ARBA00022475"/>
    </source>
</evidence>
<dbReference type="PANTHER" id="PTHR32196">
    <property type="entry name" value="ABC TRANSPORTER PERMEASE PROTEIN YPHD-RELATED-RELATED"/>
    <property type="match status" value="1"/>
</dbReference>
<feature type="transmembrane region" description="Helical" evidence="7">
    <location>
        <begin position="251"/>
        <end position="279"/>
    </location>
</feature>
<dbReference type="OrthoDB" id="5422926at2"/>
<evidence type="ECO:0000256" key="7">
    <source>
        <dbReference type="SAM" id="Phobius"/>
    </source>
</evidence>